<dbReference type="PANTHER" id="PTHR24276:SF98">
    <property type="entry name" value="FI18310P1-RELATED"/>
    <property type="match status" value="1"/>
</dbReference>
<comment type="similarity">
    <text evidence="2">Belongs to the peptidase S1 family.</text>
</comment>
<dbReference type="Proteomes" id="UP000322000">
    <property type="component" value="Unplaced"/>
</dbReference>
<evidence type="ECO:0000313" key="14">
    <source>
        <dbReference type="RefSeq" id="XP_026745782.1"/>
    </source>
</evidence>
<evidence type="ECO:0000313" key="13">
    <source>
        <dbReference type="Proteomes" id="UP000322000"/>
    </source>
</evidence>
<evidence type="ECO:0000256" key="11">
    <source>
        <dbReference type="SAM" id="SignalP"/>
    </source>
</evidence>
<keyword evidence="7" id="KW-1015">Disulfide bond</keyword>
<dbReference type="GO" id="GO:0016485">
    <property type="term" value="P:protein processing"/>
    <property type="evidence" value="ECO:0007669"/>
    <property type="project" value="UniProtKB-ARBA"/>
</dbReference>
<dbReference type="PROSITE" id="PS00134">
    <property type="entry name" value="TRYPSIN_HIS"/>
    <property type="match status" value="2"/>
</dbReference>
<dbReference type="PROSITE" id="PS00135">
    <property type="entry name" value="TRYPSIN_SER"/>
    <property type="match status" value="2"/>
</dbReference>
<comment type="catalytic activity">
    <reaction evidence="8">
        <text>Preferential cleavage: Arg-|-Xaa, Lys-|-Xaa.</text>
        <dbReference type="EC" id="3.4.21.4"/>
    </reaction>
</comment>
<dbReference type="Gene3D" id="2.40.10.10">
    <property type="entry name" value="Trypsin-like serine proteases"/>
    <property type="match status" value="3"/>
</dbReference>
<dbReference type="AlphaFoldDB" id="A0A7E5WZX8"/>
<proteinExistence type="inferred from homology"/>
<dbReference type="GeneID" id="113507126"/>
<dbReference type="FunFam" id="2.40.10.10:FF:000073">
    <property type="entry name" value="Trypsin alpha"/>
    <property type="match status" value="1"/>
</dbReference>
<feature type="domain" description="Peptidase S1" evidence="12">
    <location>
        <begin position="596"/>
        <end position="827"/>
    </location>
</feature>
<dbReference type="InterPro" id="IPR001254">
    <property type="entry name" value="Trypsin_dom"/>
</dbReference>
<dbReference type="GO" id="GO:0004252">
    <property type="term" value="F:serine-type endopeptidase activity"/>
    <property type="evidence" value="ECO:0007669"/>
    <property type="project" value="UniProtKB-EC"/>
</dbReference>
<dbReference type="PRINTS" id="PR00722">
    <property type="entry name" value="CHYMOTRYPSIN"/>
</dbReference>
<sequence length="827" mass="87881">MRGLIVFLAASLVAVSGVPTSPQRIVGGSLTTVDQYPTIVSLLFSWGSSYSQNCGGTILTKRAILTAAHCPYGDTPSRWRVRAGSSYANSGGSVYTLSSIAIHPQYNSQTMDSDVAIMRTSSQITFSNVVQPASIAGANYNLGDNQVVWAAGWGTTSSGGLGSEQLRHVQIWTVNQSVCATRYSNGGGSITPNMLCSGWLDVGGRDQCQGDSGGPLYHNGVVVGEARYASINTGVIRESTLFTPRANTNNNTVMVERTAGVSLALVATADVKPAGAQHVGGDNFSFSLTSPSSSPDDLVITKIVVRAGDRSSAHVVVEGECGRNANDGNVVICGYSIVVGMVDYGSDGVNHTTAVGWAAVRTALLLRMEPPQDCLWPDEVLEWRSEAIDGYWSIVVTEPPTILWGFLGTAVNVEDKCADPNHRWQAHVGSTNANRGEVVQTIRSIINHPNYNAVTTDNDIAIIRVSSQFSFNNNVALLLSPSPTTILMTTGLSGLLDGKDFILIDQRLCNFVSFGSVSHRTLNQNTSNQHYQTVGRFITAYMSGARHVSSGSGLDIGANYNVRTTLLSVISKMRVIALLALCLAAVAAVPKNPQRIVGGSVTTIGQYPSMASLLFSWGTTGHRQSCGGTILNNRSILTAAHCTVGDAPARWQVRVGSTNANSGGSVHATQQIINHPNYSGWTLDNDVAIIRVSSTFSFNNNVASASIAGSNYNLGDNQVVWATGWGTTSPGGSLSEQLRHVQIWTVNQATCRTRYQTLGRTVTDNMLCSGWLDQGGRDQCQGDSGGPLYHNGVVVGVCSWGQSCALAFYPGVNARVSRYASWIQSNA</sequence>
<evidence type="ECO:0000256" key="1">
    <source>
        <dbReference type="ARBA" id="ARBA00004613"/>
    </source>
</evidence>
<dbReference type="InterPro" id="IPR050430">
    <property type="entry name" value="Peptidase_S1"/>
</dbReference>
<protein>
    <recommendedName>
        <fullName evidence="9">trypsin</fullName>
        <ecNumber evidence="9">3.4.21.4</ecNumber>
    </recommendedName>
</protein>
<evidence type="ECO:0000256" key="8">
    <source>
        <dbReference type="ARBA" id="ARBA00036320"/>
    </source>
</evidence>
<feature type="domain" description="Peptidase S1" evidence="12">
    <location>
        <begin position="25"/>
        <end position="389"/>
    </location>
</feature>
<keyword evidence="6 10" id="KW-0720">Serine protease</keyword>
<keyword evidence="3" id="KW-0964">Secreted</keyword>
<name>A0A7E5WZX8_TRINI</name>
<dbReference type="Pfam" id="PF00089">
    <property type="entry name" value="Trypsin"/>
    <property type="match status" value="3"/>
</dbReference>
<evidence type="ECO:0000256" key="3">
    <source>
        <dbReference type="ARBA" id="ARBA00022525"/>
    </source>
</evidence>
<comment type="subcellular location">
    <subcellularLocation>
        <location evidence="1">Secreted</location>
    </subcellularLocation>
</comment>
<dbReference type="SMART" id="SM00020">
    <property type="entry name" value="Tryp_SPc"/>
    <property type="match status" value="2"/>
</dbReference>
<keyword evidence="13" id="KW-1185">Reference proteome</keyword>
<dbReference type="FunFam" id="2.40.10.10:FF:000047">
    <property type="entry name" value="Trypsin eta"/>
    <property type="match status" value="1"/>
</dbReference>
<dbReference type="InterPro" id="IPR018114">
    <property type="entry name" value="TRYPSIN_HIS"/>
</dbReference>
<keyword evidence="11" id="KW-0732">Signal</keyword>
<dbReference type="PROSITE" id="PS50240">
    <property type="entry name" value="TRYPSIN_DOM"/>
    <property type="match status" value="2"/>
</dbReference>
<dbReference type="SUPFAM" id="SSF50494">
    <property type="entry name" value="Trypsin-like serine proteases"/>
    <property type="match status" value="3"/>
</dbReference>
<evidence type="ECO:0000256" key="6">
    <source>
        <dbReference type="ARBA" id="ARBA00022825"/>
    </source>
</evidence>
<evidence type="ECO:0000259" key="12">
    <source>
        <dbReference type="PROSITE" id="PS50240"/>
    </source>
</evidence>
<dbReference type="CDD" id="cd00190">
    <property type="entry name" value="Tryp_SPc"/>
    <property type="match status" value="2"/>
</dbReference>
<evidence type="ECO:0000256" key="4">
    <source>
        <dbReference type="ARBA" id="ARBA00022670"/>
    </source>
</evidence>
<dbReference type="OrthoDB" id="9425590at2759"/>
<keyword evidence="4 10" id="KW-0645">Protease</keyword>
<feature type="chain" id="PRO_5028886930" description="trypsin" evidence="11">
    <location>
        <begin position="18"/>
        <end position="827"/>
    </location>
</feature>
<keyword evidence="5 10" id="KW-0378">Hydrolase</keyword>
<accession>A0A7E5WZX8</accession>
<dbReference type="GO" id="GO:0005576">
    <property type="term" value="C:extracellular region"/>
    <property type="evidence" value="ECO:0007669"/>
    <property type="project" value="UniProtKB-SubCell"/>
</dbReference>
<evidence type="ECO:0000256" key="5">
    <source>
        <dbReference type="ARBA" id="ARBA00022801"/>
    </source>
</evidence>
<evidence type="ECO:0000256" key="7">
    <source>
        <dbReference type="ARBA" id="ARBA00023157"/>
    </source>
</evidence>
<dbReference type="InterPro" id="IPR033116">
    <property type="entry name" value="TRYPSIN_SER"/>
</dbReference>
<organism evidence="13 14">
    <name type="scientific">Trichoplusia ni</name>
    <name type="common">Cabbage looper</name>
    <dbReference type="NCBI Taxonomy" id="7111"/>
    <lineage>
        <taxon>Eukaryota</taxon>
        <taxon>Metazoa</taxon>
        <taxon>Ecdysozoa</taxon>
        <taxon>Arthropoda</taxon>
        <taxon>Hexapoda</taxon>
        <taxon>Insecta</taxon>
        <taxon>Pterygota</taxon>
        <taxon>Neoptera</taxon>
        <taxon>Endopterygota</taxon>
        <taxon>Lepidoptera</taxon>
        <taxon>Glossata</taxon>
        <taxon>Ditrysia</taxon>
        <taxon>Noctuoidea</taxon>
        <taxon>Noctuidae</taxon>
        <taxon>Plusiinae</taxon>
        <taxon>Trichoplusia</taxon>
    </lineage>
</organism>
<dbReference type="InterPro" id="IPR043504">
    <property type="entry name" value="Peptidase_S1_PA_chymotrypsin"/>
</dbReference>
<dbReference type="EC" id="3.4.21.4" evidence="9"/>
<dbReference type="KEGG" id="tnl:113507126"/>
<evidence type="ECO:0000256" key="2">
    <source>
        <dbReference type="ARBA" id="ARBA00007664"/>
    </source>
</evidence>
<dbReference type="InParanoid" id="A0A7E5WZX8"/>
<evidence type="ECO:0000256" key="9">
    <source>
        <dbReference type="ARBA" id="ARBA00038868"/>
    </source>
</evidence>
<dbReference type="RefSeq" id="XP_026745782.1">
    <property type="nucleotide sequence ID" value="XM_026889981.1"/>
</dbReference>
<dbReference type="InterPro" id="IPR001314">
    <property type="entry name" value="Peptidase_S1A"/>
</dbReference>
<dbReference type="PANTHER" id="PTHR24276">
    <property type="entry name" value="POLYSERASE-RELATED"/>
    <property type="match status" value="1"/>
</dbReference>
<evidence type="ECO:0000256" key="10">
    <source>
        <dbReference type="RuleBase" id="RU363034"/>
    </source>
</evidence>
<dbReference type="InterPro" id="IPR009003">
    <property type="entry name" value="Peptidase_S1_PA"/>
</dbReference>
<reference evidence="14" key="1">
    <citation type="submission" date="2025-08" db="UniProtKB">
        <authorList>
            <consortium name="RefSeq"/>
        </authorList>
    </citation>
    <scope>IDENTIFICATION</scope>
</reference>
<feature type="signal peptide" evidence="11">
    <location>
        <begin position="1"/>
        <end position="17"/>
    </location>
</feature>
<gene>
    <name evidence="14" type="primary">LOC113507126</name>
</gene>